<gene>
    <name evidence="9" type="primary">TAH18</name>
    <name evidence="12" type="ORF">B0A54_02666</name>
</gene>
<dbReference type="SUPFAM" id="SSF52218">
    <property type="entry name" value="Flavoproteins"/>
    <property type="match status" value="1"/>
</dbReference>
<dbReference type="GO" id="GO:0016651">
    <property type="term" value="F:oxidoreductase activity, acting on NAD(P)H"/>
    <property type="evidence" value="ECO:0007669"/>
    <property type="project" value="UniProtKB-UniRule"/>
</dbReference>
<evidence type="ECO:0000256" key="8">
    <source>
        <dbReference type="ARBA" id="ARBA00023002"/>
    </source>
</evidence>
<accession>A0A4U0VDV2</accession>
<evidence type="ECO:0000256" key="2">
    <source>
        <dbReference type="ARBA" id="ARBA00001974"/>
    </source>
</evidence>
<evidence type="ECO:0000256" key="6">
    <source>
        <dbReference type="ARBA" id="ARBA00022827"/>
    </source>
</evidence>
<feature type="binding site" evidence="9">
    <location>
        <begin position="130"/>
        <end position="133"/>
    </location>
    <ligand>
        <name>FMN</name>
        <dbReference type="ChEBI" id="CHEBI:58210"/>
    </ligand>
</feature>
<evidence type="ECO:0000259" key="11">
    <source>
        <dbReference type="PROSITE" id="PS51384"/>
    </source>
</evidence>
<dbReference type="PANTHER" id="PTHR19384:SF10">
    <property type="entry name" value="NADPH-DEPENDENT DIFLAVIN OXIDOREDUCTASE 1"/>
    <property type="match status" value="1"/>
</dbReference>
<feature type="binding site" evidence="9">
    <location>
        <begin position="647"/>
        <end position="648"/>
    </location>
    <ligand>
        <name>NADP(+)</name>
        <dbReference type="ChEBI" id="CHEBI:58349"/>
    </ligand>
</feature>
<feature type="binding site" evidence="9">
    <location>
        <begin position="654"/>
        <end position="658"/>
    </location>
    <ligand>
        <name>NADP(+)</name>
        <dbReference type="ChEBI" id="CHEBI:58349"/>
    </ligand>
</feature>
<feature type="domain" description="FAD-binding FR-type" evidence="11">
    <location>
        <begin position="307"/>
        <end position="586"/>
    </location>
</feature>
<feature type="binding site" evidence="9">
    <location>
        <position position="581"/>
    </location>
    <ligand>
        <name>NADP(+)</name>
        <dbReference type="ChEBI" id="CHEBI:58349"/>
    </ligand>
</feature>
<dbReference type="InterPro" id="IPR008254">
    <property type="entry name" value="Flavodoxin/NO_synth"/>
</dbReference>
<comment type="catalytic activity">
    <reaction evidence="9">
        <text>2 oxidized [2Fe-2S]-[protein] + NADPH = 2 reduced [2Fe-2S]-[protein] + NADP(+) + H(+)</text>
        <dbReference type="Rhea" id="RHEA:67716"/>
        <dbReference type="Rhea" id="RHEA-COMP:17327"/>
        <dbReference type="Rhea" id="RHEA-COMP:17328"/>
        <dbReference type="ChEBI" id="CHEBI:15378"/>
        <dbReference type="ChEBI" id="CHEBI:33737"/>
        <dbReference type="ChEBI" id="CHEBI:33738"/>
        <dbReference type="ChEBI" id="CHEBI:57783"/>
        <dbReference type="ChEBI" id="CHEBI:58349"/>
    </reaction>
</comment>
<name>A0A4U0VDV2_9PEZI</name>
<sequence>MKGERTESWVMASLVAESLGCDLSSELVIWLLMSMRKRKKEEEEEEEEGERGTLDHIDSYTDHPLASPFQHNATRTALILYGSETGNAQDIAEEVARTTERLRFNTTVLDLDSVSLRDLVKPTLVIFVVSTTGQGEFPQNARLFWRRLLSGALKAGVTLRKVRFASFGLGDSSYAQFNVAHRMLHSRMVQLGAKVICERGEGDEQHSEGHSAGFRAWVVALRERLMEVFPSDEGALPIAEDAFMEPKWKLEFVRERQGEVKADDGVCPKGTAVLPSSIPHKATNGTTPSVTAVGVNDAPSEDLVPVIGAYTATLLNNKRVTAPDHFQDVRLLDLRVDGPYEYFPGAVAVLYPKNFPQDVQAFIDLMAWQDIADEPLTFTPTTSSQASNTPPSPSPLRHLDLSHTHLTLRYLLSNVLDIMSIPRRSFFANLLHFATSQHPDALYQKARLLELANPDLIDELWDYTTRPKRTILEAFQDFTTLRIPYQYALTTLPLIKGRQFSIASGGSQKQDSQGRTKVELLVAIANPPSPIIKYRRRHGVCTRYIASLLPNQLISIGLQPGYLDVSPAELSTPVLMIGPGTGVAPMRAMIYQRLAWATEMGCRPAGKRLEGDVLVFGCRSSTADCYFADEWRALCEGEGLTVLTAFSREAGREKMYVQDVLRRAGERVSESVVGRKGRVYVCGSSGAMPKGVREALVDVLVECGEGMEREGAERYVEGMERCGRWKQETW</sequence>
<dbReference type="EMBL" id="NAJP01000006">
    <property type="protein sequence ID" value="TKA47188.1"/>
    <property type="molecule type" value="Genomic_DNA"/>
</dbReference>
<dbReference type="Pfam" id="PF00258">
    <property type="entry name" value="Flavodoxin_1"/>
    <property type="match status" value="1"/>
</dbReference>
<evidence type="ECO:0000313" key="12">
    <source>
        <dbReference type="EMBL" id="TKA47188.1"/>
    </source>
</evidence>
<evidence type="ECO:0000259" key="10">
    <source>
        <dbReference type="PROSITE" id="PS50902"/>
    </source>
</evidence>
<comment type="function">
    <text evidence="9">NADPH-dependent reductase which is a central component of the cytosolic iron-sulfur (Fe-S) protein assembly (CIA) machinery. Transfers electrons from NADPH via its FAD and FMN prosthetic groups to the [2Fe-2S] cluster of DRE2, another key component of the CIA machinery. In turn, this reduced cluster provides electrons for assembly of cytosolic iron-sulfur cluster proteins. Positively controls H(2)O(2)-induced cell death.</text>
</comment>
<dbReference type="SUPFAM" id="SSF52343">
    <property type="entry name" value="Ferredoxin reductase-like, C-terminal NADP-linked domain"/>
    <property type="match status" value="1"/>
</dbReference>
<comment type="subcellular location">
    <subcellularLocation>
        <location evidence="9">Cytoplasm</location>
    </subcellularLocation>
    <subcellularLocation>
        <location evidence="9">Mitochondrion</location>
    </subcellularLocation>
    <text evidence="9">Relocalizes to mitochondria after H(2)O(2) exposure.</text>
</comment>
<keyword evidence="5 9" id="KW-0288">FMN</keyword>
<dbReference type="GO" id="GO:0050661">
    <property type="term" value="F:NADP binding"/>
    <property type="evidence" value="ECO:0007669"/>
    <property type="project" value="UniProtKB-UniRule"/>
</dbReference>
<dbReference type="PROSITE" id="PS51384">
    <property type="entry name" value="FAD_FR"/>
    <property type="match status" value="1"/>
</dbReference>
<dbReference type="Gene3D" id="3.40.50.360">
    <property type="match status" value="1"/>
</dbReference>
<comment type="caution">
    <text evidence="9">Lacks conserved residue(s) required for the propagation of feature annotation.</text>
</comment>
<keyword evidence="3 9" id="KW-0963">Cytoplasm</keyword>
<dbReference type="OrthoDB" id="1856718at2759"/>
<dbReference type="PANTHER" id="PTHR19384">
    <property type="entry name" value="NITRIC OXIDE SYNTHASE-RELATED"/>
    <property type="match status" value="1"/>
</dbReference>
<evidence type="ECO:0000256" key="3">
    <source>
        <dbReference type="ARBA" id="ARBA00022490"/>
    </source>
</evidence>
<dbReference type="GO" id="GO:0016226">
    <property type="term" value="P:iron-sulfur cluster assembly"/>
    <property type="evidence" value="ECO:0007669"/>
    <property type="project" value="UniProtKB-UniRule"/>
</dbReference>
<comment type="subunit">
    <text evidence="9">Interacts with DRE2; as part of the cytosolic iron-sulfur (Fe-S) protein assembly (CIA) machinery.</text>
</comment>
<dbReference type="PRINTS" id="PR00371">
    <property type="entry name" value="FPNCR"/>
</dbReference>
<evidence type="ECO:0000256" key="4">
    <source>
        <dbReference type="ARBA" id="ARBA00022630"/>
    </source>
</evidence>
<dbReference type="InterPro" id="IPR028879">
    <property type="entry name" value="NDOR1"/>
</dbReference>
<dbReference type="InterPro" id="IPR023173">
    <property type="entry name" value="NADPH_Cyt_P450_Rdtase_alpha"/>
</dbReference>
<dbReference type="EC" id="1.18.1.-" evidence="9"/>
<dbReference type="InterPro" id="IPR001709">
    <property type="entry name" value="Flavoprot_Pyr_Nucl_cyt_Rdtase"/>
</dbReference>
<evidence type="ECO:0000256" key="1">
    <source>
        <dbReference type="ARBA" id="ARBA00001917"/>
    </source>
</evidence>
<dbReference type="AlphaFoldDB" id="A0A4U0VDV2"/>
<dbReference type="InterPro" id="IPR003097">
    <property type="entry name" value="CysJ-like_FAD-binding"/>
</dbReference>
<proteinExistence type="inferred from homology"/>
<dbReference type="STRING" id="329885.A0A4U0VDV2"/>
<comment type="similarity">
    <text evidence="9">Belongs to the NADPH-dependent diflavin oxidoreductase NDOR1 family.</text>
</comment>
<keyword evidence="4 9" id="KW-0285">Flavoprotein</keyword>
<organism evidence="12 13">
    <name type="scientific">Friedmanniomyces endolithicus</name>
    <dbReference type="NCBI Taxonomy" id="329885"/>
    <lineage>
        <taxon>Eukaryota</taxon>
        <taxon>Fungi</taxon>
        <taxon>Dikarya</taxon>
        <taxon>Ascomycota</taxon>
        <taxon>Pezizomycotina</taxon>
        <taxon>Dothideomycetes</taxon>
        <taxon>Dothideomycetidae</taxon>
        <taxon>Mycosphaerellales</taxon>
        <taxon>Teratosphaeriaceae</taxon>
        <taxon>Friedmanniomyces</taxon>
    </lineage>
</organism>
<dbReference type="InterPro" id="IPR029039">
    <property type="entry name" value="Flavoprotein-like_sf"/>
</dbReference>
<comment type="cofactor">
    <cofactor evidence="1 9">
        <name>FMN</name>
        <dbReference type="ChEBI" id="CHEBI:58210"/>
    </cofactor>
</comment>
<dbReference type="Gene3D" id="3.40.50.80">
    <property type="entry name" value="Nucleotide-binding domain of ferredoxin-NADP reductase (FNR) module"/>
    <property type="match status" value="1"/>
</dbReference>
<dbReference type="InterPro" id="IPR017927">
    <property type="entry name" value="FAD-bd_FR_type"/>
</dbReference>
<dbReference type="InterPro" id="IPR001094">
    <property type="entry name" value="Flavdoxin-like"/>
</dbReference>
<keyword evidence="7 9" id="KW-0521">NADP</keyword>
<dbReference type="GO" id="GO:0010181">
    <property type="term" value="F:FMN binding"/>
    <property type="evidence" value="ECO:0007669"/>
    <property type="project" value="UniProtKB-UniRule"/>
</dbReference>
<comment type="caution">
    <text evidence="12">The sequence shown here is derived from an EMBL/GenBank/DDBJ whole genome shotgun (WGS) entry which is preliminary data.</text>
</comment>
<evidence type="ECO:0000313" key="13">
    <source>
        <dbReference type="Proteomes" id="UP000310066"/>
    </source>
</evidence>
<keyword evidence="9" id="KW-0496">Mitochondrion</keyword>
<feature type="domain" description="Flavodoxin-like" evidence="10">
    <location>
        <begin position="77"/>
        <end position="222"/>
    </location>
</feature>
<dbReference type="Gene3D" id="1.20.990.10">
    <property type="entry name" value="NADPH-cytochrome p450 Reductase, Chain A, domain 3"/>
    <property type="match status" value="1"/>
</dbReference>
<dbReference type="PRINTS" id="PR00369">
    <property type="entry name" value="FLAVODOXIN"/>
</dbReference>
<dbReference type="Pfam" id="PF00175">
    <property type="entry name" value="NAD_binding_1"/>
    <property type="match status" value="1"/>
</dbReference>
<keyword evidence="6 9" id="KW-0274">FAD</keyword>
<dbReference type="InterPro" id="IPR039261">
    <property type="entry name" value="FNR_nucleotide-bd"/>
</dbReference>
<dbReference type="Pfam" id="PF00667">
    <property type="entry name" value="FAD_binding_1"/>
    <property type="match status" value="1"/>
</dbReference>
<dbReference type="HAMAP" id="MF_03178">
    <property type="entry name" value="NDOR1"/>
    <property type="match status" value="1"/>
</dbReference>
<dbReference type="SUPFAM" id="SSF63380">
    <property type="entry name" value="Riboflavin synthase domain-like"/>
    <property type="match status" value="1"/>
</dbReference>
<comment type="similarity">
    <text evidence="9">In the C-terminal section; belongs to the flavoprotein pyridine nucleotide cytochrome reductase family.</text>
</comment>
<feature type="binding site" evidence="9">
    <location>
        <position position="730"/>
    </location>
    <ligand>
        <name>FAD</name>
        <dbReference type="ChEBI" id="CHEBI:57692"/>
    </ligand>
</feature>
<dbReference type="GO" id="GO:0050660">
    <property type="term" value="F:flavin adenine dinucleotide binding"/>
    <property type="evidence" value="ECO:0007669"/>
    <property type="project" value="UniProtKB-UniRule"/>
</dbReference>
<keyword evidence="8 9" id="KW-0560">Oxidoreductase</keyword>
<protein>
    <recommendedName>
        <fullName evidence="9">NADPH-dependent diflavin oxidoreductase 1</fullName>
        <ecNumber evidence="9">1.18.1.-</ecNumber>
    </recommendedName>
    <alternativeName>
        <fullName evidence="9">NADPH-dependent FMN and FAD-containing oxidoreductase</fullName>
    </alternativeName>
</protein>
<dbReference type="Proteomes" id="UP000310066">
    <property type="component" value="Unassembled WGS sequence"/>
</dbReference>
<feature type="binding site" evidence="9">
    <location>
        <begin position="83"/>
        <end position="88"/>
    </location>
    <ligand>
        <name>FMN</name>
        <dbReference type="ChEBI" id="CHEBI:58210"/>
    </ligand>
</feature>
<dbReference type="GO" id="GO:0160246">
    <property type="term" value="F:NADPH-iron-sulfur [2Fe-2S] protein oxidoreductase activity"/>
    <property type="evidence" value="ECO:0007669"/>
    <property type="project" value="InterPro"/>
</dbReference>
<feature type="binding site" evidence="9">
    <location>
        <begin position="539"/>
        <end position="542"/>
    </location>
    <ligand>
        <name>FAD</name>
        <dbReference type="ChEBI" id="CHEBI:57692"/>
    </ligand>
</feature>
<dbReference type="GO" id="GO:0005829">
    <property type="term" value="C:cytosol"/>
    <property type="evidence" value="ECO:0007669"/>
    <property type="project" value="TreeGrafter"/>
</dbReference>
<feature type="binding site" evidence="9">
    <location>
        <begin position="498"/>
        <end position="501"/>
    </location>
    <ligand>
        <name>FAD</name>
        <dbReference type="ChEBI" id="CHEBI:57692"/>
    </ligand>
</feature>
<comment type="similarity">
    <text evidence="9">In the N-terminal section; belongs to the flavodoxin family.</text>
</comment>
<evidence type="ECO:0000256" key="5">
    <source>
        <dbReference type="ARBA" id="ARBA00022643"/>
    </source>
</evidence>
<comment type="cofactor">
    <cofactor evidence="2 9">
        <name>FAD</name>
        <dbReference type="ChEBI" id="CHEBI:57692"/>
    </cofactor>
</comment>
<dbReference type="Gene3D" id="2.40.30.10">
    <property type="entry name" value="Translation factors"/>
    <property type="match status" value="1"/>
</dbReference>
<dbReference type="InterPro" id="IPR017938">
    <property type="entry name" value="Riboflavin_synthase-like_b-brl"/>
</dbReference>
<evidence type="ECO:0000256" key="7">
    <source>
        <dbReference type="ARBA" id="ARBA00022857"/>
    </source>
</evidence>
<dbReference type="InterPro" id="IPR001433">
    <property type="entry name" value="OxRdtase_FAD/NAD-bd"/>
</dbReference>
<dbReference type="GO" id="GO:0005739">
    <property type="term" value="C:mitochondrion"/>
    <property type="evidence" value="ECO:0007669"/>
    <property type="project" value="UniProtKB-SubCell"/>
</dbReference>
<reference evidence="12 13" key="1">
    <citation type="submission" date="2017-03" db="EMBL/GenBank/DDBJ databases">
        <title>Genomes of endolithic fungi from Antarctica.</title>
        <authorList>
            <person name="Coleine C."/>
            <person name="Masonjones S."/>
            <person name="Stajich J.E."/>
        </authorList>
    </citation>
    <scope>NUCLEOTIDE SEQUENCE [LARGE SCALE GENOMIC DNA]</scope>
    <source>
        <strain evidence="12 13">CCFEE 5311</strain>
    </source>
</reference>
<evidence type="ECO:0000256" key="9">
    <source>
        <dbReference type="HAMAP-Rule" id="MF_03178"/>
    </source>
</evidence>
<feature type="binding site" evidence="9">
    <location>
        <position position="204"/>
    </location>
    <ligand>
        <name>FMN</name>
        <dbReference type="ChEBI" id="CHEBI:58210"/>
    </ligand>
</feature>
<dbReference type="PROSITE" id="PS50902">
    <property type="entry name" value="FLAVODOXIN_LIKE"/>
    <property type="match status" value="1"/>
</dbReference>